<proteinExistence type="predicted"/>
<dbReference type="EMBL" id="MFLU01000020">
    <property type="protein sequence ID" value="OGG73400.1"/>
    <property type="molecule type" value="Genomic_DNA"/>
</dbReference>
<protein>
    <submittedName>
        <fullName evidence="2">Uncharacterized protein</fullName>
    </submittedName>
</protein>
<feature type="transmembrane region" description="Helical" evidence="1">
    <location>
        <begin position="9"/>
        <end position="32"/>
    </location>
</feature>
<dbReference type="AlphaFoldDB" id="A0A1F6EIC7"/>
<evidence type="ECO:0000313" key="2">
    <source>
        <dbReference type="EMBL" id="OGG73400.1"/>
    </source>
</evidence>
<comment type="caution">
    <text evidence="2">The sequence shown here is derived from an EMBL/GenBank/DDBJ whole genome shotgun (WGS) entry which is preliminary data.</text>
</comment>
<gene>
    <name evidence="2" type="ORF">A3A34_03180</name>
</gene>
<dbReference type="STRING" id="1798507.A3A34_03180"/>
<organism evidence="2 3">
    <name type="scientific">Candidatus Kaiserbacteria bacterium RIFCSPLOWO2_01_FULL_50_24</name>
    <dbReference type="NCBI Taxonomy" id="1798507"/>
    <lineage>
        <taxon>Bacteria</taxon>
        <taxon>Candidatus Kaiseribacteriota</taxon>
    </lineage>
</organism>
<keyword evidence="1" id="KW-1133">Transmembrane helix</keyword>
<keyword evidence="1" id="KW-0812">Transmembrane</keyword>
<name>A0A1F6EIC7_9BACT</name>
<sequence>MSWSSRRRFLYLFGIVLFFAMVLGVPFVLWVYEPPTCFDGKQNQGETAIDKGGPCLVADVRTLMPPAVMWSRAFLVRSATPESVNGEGGIYNAVAYIENPNDGVGVLRAPYRFKLYDEQNVLVAEREGVMFVMPGPITPVFEGQIETGNRIVSRTFFELSEDLKWERLQNPAHFVEVGNKALENTNTSPRGSARVVNTSVRPLRNILFVAVLFDSAGNTVAASQTALERLEAGGAEDIVFSWSRPFGAHTARFDIIPVVAPTTQ</sequence>
<evidence type="ECO:0000313" key="3">
    <source>
        <dbReference type="Proteomes" id="UP000178587"/>
    </source>
</evidence>
<keyword evidence="1" id="KW-0472">Membrane</keyword>
<dbReference type="Proteomes" id="UP000178587">
    <property type="component" value="Unassembled WGS sequence"/>
</dbReference>
<evidence type="ECO:0000256" key="1">
    <source>
        <dbReference type="SAM" id="Phobius"/>
    </source>
</evidence>
<accession>A0A1F6EIC7</accession>
<reference evidence="2 3" key="1">
    <citation type="journal article" date="2016" name="Nat. Commun.">
        <title>Thousands of microbial genomes shed light on interconnected biogeochemical processes in an aquifer system.</title>
        <authorList>
            <person name="Anantharaman K."/>
            <person name="Brown C.T."/>
            <person name="Hug L.A."/>
            <person name="Sharon I."/>
            <person name="Castelle C.J."/>
            <person name="Probst A.J."/>
            <person name="Thomas B.C."/>
            <person name="Singh A."/>
            <person name="Wilkins M.J."/>
            <person name="Karaoz U."/>
            <person name="Brodie E.L."/>
            <person name="Williams K.H."/>
            <person name="Hubbard S.S."/>
            <person name="Banfield J.F."/>
        </authorList>
    </citation>
    <scope>NUCLEOTIDE SEQUENCE [LARGE SCALE GENOMIC DNA]</scope>
</reference>